<gene>
    <name evidence="1" type="ORF">EZS28_046841</name>
</gene>
<comment type="caution">
    <text evidence="1">The sequence shown here is derived from an EMBL/GenBank/DDBJ whole genome shotgun (WGS) entry which is preliminary data.</text>
</comment>
<dbReference type="AlphaFoldDB" id="A0A5J4TIH7"/>
<reference evidence="1 2" key="1">
    <citation type="submission" date="2019-03" db="EMBL/GenBank/DDBJ databases">
        <title>Single cell metagenomics reveals metabolic interactions within the superorganism composed of flagellate Streblomastix strix and complex community of Bacteroidetes bacteria on its surface.</title>
        <authorList>
            <person name="Treitli S.C."/>
            <person name="Kolisko M."/>
            <person name="Husnik F."/>
            <person name="Keeling P."/>
            <person name="Hampl V."/>
        </authorList>
    </citation>
    <scope>NUCLEOTIDE SEQUENCE [LARGE SCALE GENOMIC DNA]</scope>
    <source>
        <strain evidence="1">ST1C</strain>
    </source>
</reference>
<organism evidence="1 2">
    <name type="scientific">Streblomastix strix</name>
    <dbReference type="NCBI Taxonomy" id="222440"/>
    <lineage>
        <taxon>Eukaryota</taxon>
        <taxon>Metamonada</taxon>
        <taxon>Preaxostyla</taxon>
        <taxon>Oxymonadida</taxon>
        <taxon>Streblomastigidae</taxon>
        <taxon>Streblomastix</taxon>
    </lineage>
</organism>
<sequence length="83" mass="9400">MIICRALDRYSQDMTFLFISRYQSDFSGSFFLFSGNQLLNQVVGHNLGLDSDLKVTVRSQMSPFNIDISSYLASSFNKTTEAL</sequence>
<evidence type="ECO:0000313" key="1">
    <source>
        <dbReference type="EMBL" id="KAA6357632.1"/>
    </source>
</evidence>
<dbReference type="Proteomes" id="UP000324800">
    <property type="component" value="Unassembled WGS sequence"/>
</dbReference>
<evidence type="ECO:0000313" key="2">
    <source>
        <dbReference type="Proteomes" id="UP000324800"/>
    </source>
</evidence>
<proteinExistence type="predicted"/>
<dbReference type="EMBL" id="SNRW01031103">
    <property type="protein sequence ID" value="KAA6357632.1"/>
    <property type="molecule type" value="Genomic_DNA"/>
</dbReference>
<accession>A0A5J4TIH7</accession>
<name>A0A5J4TIH7_9EUKA</name>
<protein>
    <submittedName>
        <fullName evidence="1">Uncharacterized protein</fullName>
    </submittedName>
</protein>